<gene>
    <name evidence="11" type="ORF">HOLleu_20697</name>
</gene>
<comment type="caution">
    <text evidence="8">Lacks conserved residue(s) required for the propagation of feature annotation.</text>
</comment>
<evidence type="ECO:0000256" key="1">
    <source>
        <dbReference type="ARBA" id="ARBA00004613"/>
    </source>
</evidence>
<dbReference type="SMART" id="SM00181">
    <property type="entry name" value="EGF"/>
    <property type="match status" value="15"/>
</dbReference>
<dbReference type="PROSITE" id="PS01186">
    <property type="entry name" value="EGF_2"/>
    <property type="match status" value="5"/>
</dbReference>
<keyword evidence="6 8" id="KW-1015">Disulfide bond</keyword>
<feature type="disulfide bond" evidence="8">
    <location>
        <begin position="896"/>
        <end position="905"/>
    </location>
</feature>
<keyword evidence="12" id="KW-1185">Reference proteome</keyword>
<protein>
    <submittedName>
        <fullName evidence="11">Latent-transforming growth factor beta-binding protein 1</fullName>
    </submittedName>
</protein>
<feature type="disulfide bond" evidence="8">
    <location>
        <begin position="342"/>
        <end position="359"/>
    </location>
</feature>
<dbReference type="PROSITE" id="PS00010">
    <property type="entry name" value="ASX_HYDROXYL"/>
    <property type="match status" value="7"/>
</dbReference>
<dbReference type="Proteomes" id="UP001152320">
    <property type="component" value="Chromosome 9"/>
</dbReference>
<comment type="subcellular location">
    <subcellularLocation>
        <location evidence="1">Secreted</location>
    </subcellularLocation>
</comment>
<dbReference type="AlphaFoldDB" id="A0A9Q1C116"/>
<dbReference type="GO" id="GO:0005576">
    <property type="term" value="C:extracellular region"/>
    <property type="evidence" value="ECO:0007669"/>
    <property type="project" value="UniProtKB-SubCell"/>
</dbReference>
<dbReference type="InterPro" id="IPR018097">
    <property type="entry name" value="EGF_Ca-bd_CS"/>
</dbReference>
<dbReference type="Pfam" id="PF12947">
    <property type="entry name" value="EGF_3"/>
    <property type="match status" value="2"/>
</dbReference>
<feature type="domain" description="EGF-like" evidence="10">
    <location>
        <begin position="332"/>
        <end position="371"/>
    </location>
</feature>
<evidence type="ECO:0000256" key="5">
    <source>
        <dbReference type="ARBA" id="ARBA00022737"/>
    </source>
</evidence>
<dbReference type="FunFam" id="2.10.25.10:FF:000014">
    <property type="entry name" value="Latent-transforming growth factor beta-binding protein 3"/>
    <property type="match status" value="1"/>
</dbReference>
<dbReference type="InterPro" id="IPR049883">
    <property type="entry name" value="NOTCH1_EGF-like"/>
</dbReference>
<evidence type="ECO:0000256" key="4">
    <source>
        <dbReference type="ARBA" id="ARBA00022729"/>
    </source>
</evidence>
<organism evidence="11 12">
    <name type="scientific">Holothuria leucospilota</name>
    <name type="common">Black long sea cucumber</name>
    <name type="synonym">Mertensiothuria leucospilota</name>
    <dbReference type="NCBI Taxonomy" id="206669"/>
    <lineage>
        <taxon>Eukaryota</taxon>
        <taxon>Metazoa</taxon>
        <taxon>Echinodermata</taxon>
        <taxon>Eleutherozoa</taxon>
        <taxon>Echinozoa</taxon>
        <taxon>Holothuroidea</taxon>
        <taxon>Aspidochirotacea</taxon>
        <taxon>Aspidochirotida</taxon>
        <taxon>Holothuriidae</taxon>
        <taxon>Holothuria</taxon>
    </lineage>
</organism>
<evidence type="ECO:0000256" key="7">
    <source>
        <dbReference type="ARBA" id="ARBA00023180"/>
    </source>
</evidence>
<keyword evidence="5" id="KW-0677">Repeat</keyword>
<sequence>MLIISTECTVSPFCRDPVCEDNVCFCDDGFNFDEITRKCIDANECEDNLHGCDPNADCANTPGSYTCTCKEGYVGNGRQCEDRLECGNSAICSDKAQCEDLPGSYNCICEEGYEGNGKHCVANNDCQVGGACPINFICREQNPGFSCECPSGFQEIDGQCTDKNECALNPCIEGATCHNTVGSFHCSCPSGYFGDGRIANSGCQEINECQIGSAVCPENSICENRDGGYSCYCQEGYQLQGEGCIDVNECEGVPLLHDCNNNAVCINLPGTYTCRCKPGFFSYTSEDICSDIDECQLGTHDCSSNAVCRNEAGSYECICKDGFEGDGKICQDINECLTSRPCLEESQRSCHNRIGSFQCVCRVGFYQGSPGVCVEAKSIELRIEFSDIKGLKMQYFYDLVNESILDSLEEDVRELFSQSEVSRYILSIRVTQMVRSPEEMALVSFRIDFDTTANMTDKAAAVIFGRLLSGRQGNVLPPDNIVVTYEGYYAVDSSCLTGNHDCFEQGYRQCLPTPDGEYQCVDCQDGYRYDNGICLPDPCLNGQNNCTERFFRTCLPSSSGLYTCQDCVEGRIVQDGVCVADPCDDGQFMCERLHFTVCVPDGINQYHCEVCRTGFRLQNGACLSETGEDPCESGAIDCQERNFQSCVSDGGGEYHCEDCFLGYHYESESCVADPCQSGQNDCRIRNFERCIYSVGGQYTCDLCRAGYRLQESECVEDERADKFSRFDIFIDSVDIKRYRGKMRITAVNDSEILADFRREFLEANSLTFKIYEEQVCDILNHVIPDHSETLKNNLGGCFVFLFRNGSIIPYFAIDVVQTSTSLDLSSEMERAVRAAGTLTSRGLLLTNRDQSRRLLIDEDSVGFIDTTKYGCTRNSICTNGGACIEDTAVYDYHCRCPLDYVGQYCQLVSQRQPMSTVTAPIGVTPESAEFPVWTIALLGIAICLLLGLCICCCCLVYAARDNHPPRKGVYRYPGSPAEKGIAVRNPLVGVPQGTRHVPYYTAPWHADDDESVDEVTRRETRDNKRMNAISDILNHSDFLNERMKSHGAGRDQRTVFNPQAERHIREFSRPLVVDGSETTTATVQAYEYCGGCIKGPHVPLRVCVCVCVCVCTHQRGLGGARGSRRGLRSRTSFLAHARLETGVAARKFGHCKEKTRAAARACTVPQPALNRPRLLKEISGSSASGQFQSFPYRYISRVPTIPLKCLRLTILEALA</sequence>
<evidence type="ECO:0000256" key="8">
    <source>
        <dbReference type="PROSITE-ProRule" id="PRU00076"/>
    </source>
</evidence>
<dbReference type="SUPFAM" id="SSF57196">
    <property type="entry name" value="EGF/Laminin"/>
    <property type="match status" value="1"/>
</dbReference>
<dbReference type="InterPro" id="IPR000742">
    <property type="entry name" value="EGF"/>
</dbReference>
<dbReference type="PANTHER" id="PTHR24039">
    <property type="entry name" value="FIBRILLIN-RELATED"/>
    <property type="match status" value="1"/>
</dbReference>
<dbReference type="InterPro" id="IPR024731">
    <property type="entry name" value="NELL2-like_EGF"/>
</dbReference>
<feature type="domain" description="EGF-like" evidence="10">
    <location>
        <begin position="41"/>
        <end position="81"/>
    </location>
</feature>
<dbReference type="Pfam" id="PF07645">
    <property type="entry name" value="EGF_CA"/>
    <property type="match status" value="5"/>
</dbReference>
<name>A0A9Q1C116_HOLLE</name>
<feature type="domain" description="EGF-like" evidence="10">
    <location>
        <begin position="291"/>
        <end position="331"/>
    </location>
</feature>
<dbReference type="InterPro" id="IPR009030">
    <property type="entry name" value="Growth_fac_rcpt_cys_sf"/>
</dbReference>
<evidence type="ECO:0000313" key="11">
    <source>
        <dbReference type="EMBL" id="KAJ8036656.1"/>
    </source>
</evidence>
<keyword evidence="2" id="KW-0964">Secreted</keyword>
<dbReference type="PROSITE" id="PS01187">
    <property type="entry name" value="EGF_CA"/>
    <property type="match status" value="2"/>
</dbReference>
<feature type="domain" description="EGF-like" evidence="10">
    <location>
        <begin position="867"/>
        <end position="906"/>
    </location>
</feature>
<feature type="disulfide bond" evidence="8">
    <location>
        <begin position="877"/>
        <end position="894"/>
    </location>
</feature>
<evidence type="ECO:0000256" key="9">
    <source>
        <dbReference type="SAM" id="Phobius"/>
    </source>
</evidence>
<comment type="caution">
    <text evidence="11">The sequence shown here is derived from an EMBL/GenBank/DDBJ whole genome shotgun (WGS) entry which is preliminary data.</text>
</comment>
<keyword evidence="3 8" id="KW-0245">EGF-like domain</keyword>
<dbReference type="InterPro" id="IPR001881">
    <property type="entry name" value="EGF-like_Ca-bd_dom"/>
</dbReference>
<evidence type="ECO:0000313" key="12">
    <source>
        <dbReference type="Proteomes" id="UP001152320"/>
    </source>
</evidence>
<keyword evidence="4" id="KW-0732">Signal</keyword>
<keyword evidence="7" id="KW-0325">Glycoprotein</keyword>
<proteinExistence type="predicted"/>
<dbReference type="FunFam" id="2.10.25.10:FF:000038">
    <property type="entry name" value="Fibrillin 2"/>
    <property type="match status" value="3"/>
</dbReference>
<dbReference type="Gene3D" id="2.10.25.10">
    <property type="entry name" value="Laminin"/>
    <property type="match status" value="8"/>
</dbReference>
<dbReference type="CDD" id="cd00054">
    <property type="entry name" value="EGF_CA"/>
    <property type="match status" value="7"/>
</dbReference>
<dbReference type="GO" id="GO:0005509">
    <property type="term" value="F:calcium ion binding"/>
    <property type="evidence" value="ECO:0007669"/>
    <property type="project" value="InterPro"/>
</dbReference>
<feature type="domain" description="EGF-like" evidence="10">
    <location>
        <begin position="246"/>
        <end position="286"/>
    </location>
</feature>
<evidence type="ECO:0000256" key="6">
    <source>
        <dbReference type="ARBA" id="ARBA00023157"/>
    </source>
</evidence>
<dbReference type="SUPFAM" id="SSF57184">
    <property type="entry name" value="Growth factor receptor domain"/>
    <property type="match status" value="3"/>
</dbReference>
<accession>A0A9Q1C116</accession>
<feature type="transmembrane region" description="Helical" evidence="9">
    <location>
        <begin position="930"/>
        <end position="958"/>
    </location>
</feature>
<reference evidence="11" key="1">
    <citation type="submission" date="2021-10" db="EMBL/GenBank/DDBJ databases">
        <title>Tropical sea cucumber genome reveals ecological adaptation and Cuvierian tubules defense mechanism.</title>
        <authorList>
            <person name="Chen T."/>
        </authorList>
    </citation>
    <scope>NUCLEOTIDE SEQUENCE</scope>
    <source>
        <strain evidence="11">Nanhai2018</strain>
        <tissue evidence="11">Muscle</tissue>
    </source>
</reference>
<feature type="domain" description="EGF-like" evidence="10">
    <location>
        <begin position="205"/>
        <end position="245"/>
    </location>
</feature>
<dbReference type="PROSITE" id="PS00022">
    <property type="entry name" value="EGF_1"/>
    <property type="match status" value="1"/>
</dbReference>
<evidence type="ECO:0000256" key="3">
    <source>
        <dbReference type="ARBA" id="ARBA00022536"/>
    </source>
</evidence>
<evidence type="ECO:0000259" key="10">
    <source>
        <dbReference type="PROSITE" id="PS50026"/>
    </source>
</evidence>
<keyword evidence="9" id="KW-1133">Transmembrane helix</keyword>
<feature type="domain" description="EGF-like" evidence="10">
    <location>
        <begin position="162"/>
        <end position="204"/>
    </location>
</feature>
<evidence type="ECO:0000256" key="2">
    <source>
        <dbReference type="ARBA" id="ARBA00022525"/>
    </source>
</evidence>
<keyword evidence="9" id="KW-0472">Membrane</keyword>
<dbReference type="EMBL" id="JAIZAY010000009">
    <property type="protein sequence ID" value="KAJ8036656.1"/>
    <property type="molecule type" value="Genomic_DNA"/>
</dbReference>
<dbReference type="InterPro" id="IPR000152">
    <property type="entry name" value="EGF-type_Asp/Asn_hydroxyl_site"/>
</dbReference>
<dbReference type="SMART" id="SM00179">
    <property type="entry name" value="EGF_CA"/>
    <property type="match status" value="8"/>
</dbReference>
<feature type="domain" description="EGF-like" evidence="10">
    <location>
        <begin position="82"/>
        <end position="121"/>
    </location>
</feature>
<dbReference type="PANTHER" id="PTHR24039:SF58">
    <property type="entry name" value="EGF-LIKE DOMAIN-CONTAINING PROTEIN"/>
    <property type="match status" value="1"/>
</dbReference>
<keyword evidence="9" id="KW-0812">Transmembrane</keyword>
<dbReference type="OrthoDB" id="4405280at2759"/>
<dbReference type="PROSITE" id="PS50026">
    <property type="entry name" value="EGF_3"/>
    <property type="match status" value="8"/>
</dbReference>